<dbReference type="PROSITE" id="PS50005">
    <property type="entry name" value="TPR"/>
    <property type="match status" value="1"/>
</dbReference>
<sequence precursor="true">MMIRILLLLAVLQASCASNNAMEASRQAGIDPDTLLQAPNALLSINVEDDHGAHELFYLSDEMRRYLRSIARGNSPVERMNAVLRDLKERRFYLEYDLNQTTTASEAFSLQQGNCVSHAAMIVAIARHLGLDAYINQGAINSSSQVSQSDGGVRFRQNVSHINPVVVIDDRPFIIEQGYRIYHGKNLHRLSDREAKSLYLNNLAMEAMLRDEMKQAFVHMRNAIQLDDDSSVLWGGLGTIYRRLGAVRLAQQSFIHALNLNPADNIAKNNLYLVQRSLQAEEVYADSRASQGQLPLVQLDELDIQVLAQ</sequence>
<dbReference type="SUPFAM" id="SSF54001">
    <property type="entry name" value="Cysteine proteinases"/>
    <property type="match status" value="1"/>
</dbReference>
<dbReference type="RefSeq" id="WP_145924294.1">
    <property type="nucleotide sequence ID" value="NZ_CP014143.1"/>
</dbReference>
<dbReference type="InterPro" id="IPR019734">
    <property type="entry name" value="TPR_rpt"/>
</dbReference>
<feature type="repeat" description="TPR" evidence="1">
    <location>
        <begin position="231"/>
        <end position="264"/>
    </location>
</feature>
<organism evidence="4 5">
    <name type="scientific">Microbulbifer aggregans</name>
    <dbReference type="NCBI Taxonomy" id="1769779"/>
    <lineage>
        <taxon>Bacteria</taxon>
        <taxon>Pseudomonadati</taxon>
        <taxon>Pseudomonadota</taxon>
        <taxon>Gammaproteobacteria</taxon>
        <taxon>Cellvibrionales</taxon>
        <taxon>Microbulbiferaceae</taxon>
        <taxon>Microbulbifer</taxon>
    </lineage>
</organism>
<reference evidence="5" key="1">
    <citation type="submission" date="2016-01" db="EMBL/GenBank/DDBJ databases">
        <title>Complete genome sequence of Microbulbifer sp. CCB-MM1, a halophile isolated from Matang Mangrove Forest, Perak.</title>
        <authorList>
            <person name="Moh T.H."/>
            <person name="Dinesh B."/>
            <person name="Lau N.-S."/>
            <person name="Go F."/>
            <person name="Alexander Chong S.-C."/>
        </authorList>
    </citation>
    <scope>NUCLEOTIDE SEQUENCE [LARGE SCALE GENOMIC DNA]</scope>
    <source>
        <strain evidence="5">CCB-MM1</strain>
    </source>
</reference>
<dbReference type="Gene3D" id="1.25.40.10">
    <property type="entry name" value="Tetratricopeptide repeat domain"/>
    <property type="match status" value="1"/>
</dbReference>
<protein>
    <recommendedName>
        <fullName evidence="3">Transglutaminase-like domain-containing protein</fullName>
    </recommendedName>
</protein>
<keyword evidence="5" id="KW-1185">Reference proteome</keyword>
<evidence type="ECO:0000256" key="1">
    <source>
        <dbReference type="PROSITE-ProRule" id="PRU00339"/>
    </source>
</evidence>
<dbReference type="SUPFAM" id="SSF48452">
    <property type="entry name" value="TPR-like"/>
    <property type="match status" value="1"/>
</dbReference>
<dbReference type="Gene3D" id="3.10.620.30">
    <property type="match status" value="1"/>
</dbReference>
<feature type="signal peptide" evidence="2">
    <location>
        <begin position="1"/>
        <end position="21"/>
    </location>
</feature>
<dbReference type="InterPro" id="IPR002931">
    <property type="entry name" value="Transglutaminase-like"/>
</dbReference>
<keyword evidence="1" id="KW-0802">TPR repeat</keyword>
<gene>
    <name evidence="4" type="ORF">AUP74_00547</name>
</gene>
<dbReference type="STRING" id="1769779.AUP74_00547"/>
<dbReference type="EMBL" id="CP014143">
    <property type="protein sequence ID" value="AOS96017.1"/>
    <property type="molecule type" value="Genomic_DNA"/>
</dbReference>
<feature type="chain" id="PRO_5008895410" description="Transglutaminase-like domain-containing protein" evidence="2">
    <location>
        <begin position="22"/>
        <end position="309"/>
    </location>
</feature>
<evidence type="ECO:0000256" key="2">
    <source>
        <dbReference type="SAM" id="SignalP"/>
    </source>
</evidence>
<dbReference type="AlphaFoldDB" id="A0A1C9W4D1"/>
<name>A0A1C9W4D1_9GAMM</name>
<keyword evidence="2" id="KW-0732">Signal</keyword>
<dbReference type="OrthoDB" id="5801251at2"/>
<evidence type="ECO:0000313" key="4">
    <source>
        <dbReference type="EMBL" id="AOS96017.1"/>
    </source>
</evidence>
<dbReference type="InterPro" id="IPR011990">
    <property type="entry name" value="TPR-like_helical_dom_sf"/>
</dbReference>
<evidence type="ECO:0000259" key="3">
    <source>
        <dbReference type="Pfam" id="PF01841"/>
    </source>
</evidence>
<dbReference type="InterPro" id="IPR038765">
    <property type="entry name" value="Papain-like_cys_pep_sf"/>
</dbReference>
<accession>A0A1C9W4D1</accession>
<proteinExistence type="predicted"/>
<evidence type="ECO:0000313" key="5">
    <source>
        <dbReference type="Proteomes" id="UP000095672"/>
    </source>
</evidence>
<dbReference type="Proteomes" id="UP000095672">
    <property type="component" value="Chromosome"/>
</dbReference>
<dbReference type="SMART" id="SM00028">
    <property type="entry name" value="TPR"/>
    <property type="match status" value="2"/>
</dbReference>
<dbReference type="Pfam" id="PF01841">
    <property type="entry name" value="Transglut_core"/>
    <property type="match status" value="1"/>
</dbReference>
<dbReference type="KEGG" id="micc:AUP74_00547"/>
<feature type="domain" description="Transglutaminase-like" evidence="3">
    <location>
        <begin position="68"/>
        <end position="155"/>
    </location>
</feature>